<sequence>MRSIQGEFDGRGLKIAVVSTRWNDDIVDRLVEGACDVLTDCGVDDDDITLVRVPGAFELPLAADRLADSDDYDGIVALGAVIRGETPHFDFVAGECAKGLSAAALEYGVPVGFGVITADTAEQADARAQPDEDHNKGAEAASAVIEMATLLRALGV</sequence>
<comment type="catalytic activity">
    <reaction evidence="6 7">
        <text>(2S)-2-hydroxy-3-oxobutyl phosphate + 5-amino-6-(D-ribitylamino)uracil = 6,7-dimethyl-8-(1-D-ribityl)lumazine + phosphate + 2 H2O + H(+)</text>
        <dbReference type="Rhea" id="RHEA:26152"/>
        <dbReference type="ChEBI" id="CHEBI:15377"/>
        <dbReference type="ChEBI" id="CHEBI:15378"/>
        <dbReference type="ChEBI" id="CHEBI:15934"/>
        <dbReference type="ChEBI" id="CHEBI:43474"/>
        <dbReference type="ChEBI" id="CHEBI:58201"/>
        <dbReference type="ChEBI" id="CHEBI:58830"/>
        <dbReference type="EC" id="2.5.1.78"/>
    </reaction>
</comment>
<dbReference type="InterPro" id="IPR036467">
    <property type="entry name" value="LS/RS_sf"/>
</dbReference>
<feature type="binding site" evidence="7">
    <location>
        <begin position="80"/>
        <end position="82"/>
    </location>
    <ligand>
        <name>5-amino-6-(D-ribitylamino)uracil</name>
        <dbReference type="ChEBI" id="CHEBI:15934"/>
    </ligand>
</feature>
<dbReference type="RefSeq" id="WP_380690304.1">
    <property type="nucleotide sequence ID" value="NZ_JBHRSS010000006.1"/>
</dbReference>
<gene>
    <name evidence="7 8" type="primary">ribH</name>
    <name evidence="8" type="ORF">ACFOSU_13045</name>
</gene>
<comment type="pathway">
    <text evidence="1 7">Cofactor biosynthesis; riboflavin biosynthesis; riboflavin from 2-hydroxy-3-oxobutyl phosphate and 5-amino-6-(D-ribitylamino)uracil: step 1/2.</text>
</comment>
<name>A0ABV7ETV0_9GAMM</name>
<evidence type="ECO:0000256" key="2">
    <source>
        <dbReference type="ARBA" id="ARBA00007424"/>
    </source>
</evidence>
<dbReference type="Pfam" id="PF00885">
    <property type="entry name" value="DMRL_synthase"/>
    <property type="match status" value="1"/>
</dbReference>
<evidence type="ECO:0000313" key="8">
    <source>
        <dbReference type="EMBL" id="MFC3104805.1"/>
    </source>
</evidence>
<comment type="caution">
    <text evidence="8">The sequence shown here is derived from an EMBL/GenBank/DDBJ whole genome shotgun (WGS) entry which is preliminary data.</text>
</comment>
<feature type="binding site" evidence="7">
    <location>
        <position position="113"/>
    </location>
    <ligand>
        <name>5-amino-6-(D-ribitylamino)uracil</name>
        <dbReference type="ChEBI" id="CHEBI:15934"/>
    </ligand>
</feature>
<feature type="binding site" evidence="7">
    <location>
        <position position="22"/>
    </location>
    <ligand>
        <name>5-amino-6-(D-ribitylamino)uracil</name>
        <dbReference type="ChEBI" id="CHEBI:15934"/>
    </ligand>
</feature>
<comment type="function">
    <text evidence="7">Catalyzes the formation of 6,7-dimethyl-8-ribityllumazine by condensation of 5-amino-6-(D-ribitylamino)uracil with 3,4-dihydroxy-2-butanone 4-phosphate. This is the penultimate step in the biosynthesis of riboflavin.</text>
</comment>
<dbReference type="CDD" id="cd09209">
    <property type="entry name" value="Lumazine_synthase-I"/>
    <property type="match status" value="1"/>
</dbReference>
<dbReference type="NCBIfam" id="TIGR00114">
    <property type="entry name" value="lumazine-synth"/>
    <property type="match status" value="1"/>
</dbReference>
<protein>
    <recommendedName>
        <fullName evidence="3 7">6,7-dimethyl-8-ribityllumazine synthase</fullName>
        <shortName evidence="7">DMRL synthase</shortName>
        <shortName evidence="7">LS</shortName>
        <shortName evidence="7">Lumazine synthase</shortName>
        <ecNumber evidence="3 7">2.5.1.78</ecNumber>
    </recommendedName>
</protein>
<dbReference type="Proteomes" id="UP001595462">
    <property type="component" value="Unassembled WGS sequence"/>
</dbReference>
<keyword evidence="4 7" id="KW-0686">Riboflavin biosynthesis</keyword>
<feature type="active site" description="Proton donor" evidence="7">
    <location>
        <position position="88"/>
    </location>
</feature>
<dbReference type="Gene3D" id="3.40.50.960">
    <property type="entry name" value="Lumazine/riboflavin synthase"/>
    <property type="match status" value="1"/>
</dbReference>
<dbReference type="GO" id="GO:0000906">
    <property type="term" value="F:6,7-dimethyl-8-ribityllumazine synthase activity"/>
    <property type="evidence" value="ECO:0007669"/>
    <property type="project" value="UniProtKB-EC"/>
</dbReference>
<evidence type="ECO:0000256" key="7">
    <source>
        <dbReference type="HAMAP-Rule" id="MF_00178"/>
    </source>
</evidence>
<evidence type="ECO:0000256" key="3">
    <source>
        <dbReference type="ARBA" id="ARBA00012664"/>
    </source>
</evidence>
<dbReference type="SUPFAM" id="SSF52121">
    <property type="entry name" value="Lumazine synthase"/>
    <property type="match status" value="1"/>
</dbReference>
<keyword evidence="5 7" id="KW-0808">Transferase</keyword>
<keyword evidence="9" id="KW-1185">Reference proteome</keyword>
<accession>A0ABV7ETV0</accession>
<feature type="binding site" evidence="7">
    <location>
        <begin position="56"/>
        <end position="58"/>
    </location>
    <ligand>
        <name>5-amino-6-(D-ribitylamino)uracil</name>
        <dbReference type="ChEBI" id="CHEBI:15934"/>
    </ligand>
</feature>
<evidence type="ECO:0000256" key="6">
    <source>
        <dbReference type="ARBA" id="ARBA00048785"/>
    </source>
</evidence>
<evidence type="ECO:0000256" key="5">
    <source>
        <dbReference type="ARBA" id="ARBA00022679"/>
    </source>
</evidence>
<evidence type="ECO:0000256" key="4">
    <source>
        <dbReference type="ARBA" id="ARBA00022619"/>
    </source>
</evidence>
<dbReference type="EMBL" id="JBHRSS010000006">
    <property type="protein sequence ID" value="MFC3104805.1"/>
    <property type="molecule type" value="Genomic_DNA"/>
</dbReference>
<dbReference type="HAMAP" id="MF_00178">
    <property type="entry name" value="Lumazine_synth"/>
    <property type="match status" value="1"/>
</dbReference>
<comment type="subunit">
    <text evidence="7">Forms an icosahedral capsid composed of 60 subunits, arranged as a dodecamer of pentamers.</text>
</comment>
<evidence type="ECO:0000313" key="9">
    <source>
        <dbReference type="Proteomes" id="UP001595462"/>
    </source>
</evidence>
<dbReference type="PANTHER" id="PTHR21058">
    <property type="entry name" value="6,7-DIMETHYL-8-RIBITYLLUMAZINE SYNTHASE DMRL SYNTHASE LUMAZINE SYNTHASE"/>
    <property type="match status" value="1"/>
</dbReference>
<proteinExistence type="inferred from homology"/>
<dbReference type="EC" id="2.5.1.78" evidence="3 7"/>
<dbReference type="PANTHER" id="PTHR21058:SF0">
    <property type="entry name" value="6,7-DIMETHYL-8-RIBITYLLUMAZINE SYNTHASE"/>
    <property type="match status" value="1"/>
</dbReference>
<organism evidence="8 9">
    <name type="scientific">Salinisphaera aquimarina</name>
    <dbReference type="NCBI Taxonomy" id="2094031"/>
    <lineage>
        <taxon>Bacteria</taxon>
        <taxon>Pseudomonadati</taxon>
        <taxon>Pseudomonadota</taxon>
        <taxon>Gammaproteobacteria</taxon>
        <taxon>Salinisphaerales</taxon>
        <taxon>Salinisphaeraceae</taxon>
        <taxon>Salinisphaera</taxon>
    </lineage>
</organism>
<reference evidence="9" key="1">
    <citation type="journal article" date="2019" name="Int. J. Syst. Evol. Microbiol.">
        <title>The Global Catalogue of Microorganisms (GCM) 10K type strain sequencing project: providing services to taxonomists for standard genome sequencing and annotation.</title>
        <authorList>
            <consortium name="The Broad Institute Genomics Platform"/>
            <consortium name="The Broad Institute Genome Sequencing Center for Infectious Disease"/>
            <person name="Wu L."/>
            <person name="Ma J."/>
        </authorList>
    </citation>
    <scope>NUCLEOTIDE SEQUENCE [LARGE SCALE GENOMIC DNA]</scope>
    <source>
        <strain evidence="9">KCTC 52640</strain>
    </source>
</reference>
<comment type="similarity">
    <text evidence="2 7">Belongs to the DMRL synthase family.</text>
</comment>
<dbReference type="InterPro" id="IPR002180">
    <property type="entry name" value="LS/RS"/>
</dbReference>
<dbReference type="InterPro" id="IPR034964">
    <property type="entry name" value="LS"/>
</dbReference>
<evidence type="ECO:0000256" key="1">
    <source>
        <dbReference type="ARBA" id="ARBA00004917"/>
    </source>
</evidence>
<feature type="binding site" evidence="7">
    <location>
        <begin position="85"/>
        <end position="86"/>
    </location>
    <ligand>
        <name>(2S)-2-hydroxy-3-oxobutyl phosphate</name>
        <dbReference type="ChEBI" id="CHEBI:58830"/>
    </ligand>
</feature>
<feature type="binding site" evidence="7">
    <location>
        <position position="127"/>
    </location>
    <ligand>
        <name>(2S)-2-hydroxy-3-oxobutyl phosphate</name>
        <dbReference type="ChEBI" id="CHEBI:58830"/>
    </ligand>
</feature>